<dbReference type="AlphaFoldDB" id="A0A0F4JQX7"/>
<name>A0A0F4JQX7_9ACTN</name>
<gene>
    <name evidence="2" type="ORF">VR44_10410</name>
</gene>
<comment type="caution">
    <text evidence="2">The sequence shown here is derived from an EMBL/GenBank/DDBJ whole genome shotgun (WGS) entry which is preliminary data.</text>
</comment>
<dbReference type="PANTHER" id="PTHR32015:SF1">
    <property type="entry name" value="LIPASE"/>
    <property type="match status" value="1"/>
</dbReference>
<keyword evidence="3" id="KW-1185">Reference proteome</keyword>
<accession>A0A0F4JQX7</accession>
<dbReference type="GO" id="GO:0016298">
    <property type="term" value="F:lipase activity"/>
    <property type="evidence" value="ECO:0007669"/>
    <property type="project" value="TreeGrafter"/>
</dbReference>
<dbReference type="InterPro" id="IPR029058">
    <property type="entry name" value="AB_hydrolase_fold"/>
</dbReference>
<dbReference type="Pfam" id="PF01674">
    <property type="entry name" value="Lipase_2"/>
    <property type="match status" value="1"/>
</dbReference>
<feature type="chain" id="PRO_5038595114" evidence="1">
    <location>
        <begin position="22"/>
        <end position="331"/>
    </location>
</feature>
<dbReference type="Proteomes" id="UP000033551">
    <property type="component" value="Unassembled WGS sequence"/>
</dbReference>
<keyword evidence="1" id="KW-0732">Signal</keyword>
<dbReference type="GO" id="GO:0016042">
    <property type="term" value="P:lipid catabolic process"/>
    <property type="evidence" value="ECO:0007669"/>
    <property type="project" value="InterPro"/>
</dbReference>
<proteinExistence type="predicted"/>
<feature type="signal peptide" evidence="1">
    <location>
        <begin position="1"/>
        <end position="21"/>
    </location>
</feature>
<organism evidence="2 3">
    <name type="scientific">Streptomyces katrae</name>
    <dbReference type="NCBI Taxonomy" id="68223"/>
    <lineage>
        <taxon>Bacteria</taxon>
        <taxon>Bacillati</taxon>
        <taxon>Actinomycetota</taxon>
        <taxon>Actinomycetes</taxon>
        <taxon>Kitasatosporales</taxon>
        <taxon>Streptomycetaceae</taxon>
        <taxon>Streptomyces</taxon>
    </lineage>
</organism>
<reference evidence="2 3" key="1">
    <citation type="submission" date="2015-02" db="EMBL/GenBank/DDBJ databases">
        <authorList>
            <person name="Ju K.-S."/>
            <person name="Doroghazi J.R."/>
            <person name="Metcalf W."/>
        </authorList>
    </citation>
    <scope>NUCLEOTIDE SEQUENCE [LARGE SCALE GENOMIC DNA]</scope>
    <source>
        <strain evidence="2 3">NRRL ISP-5550</strain>
    </source>
</reference>
<evidence type="ECO:0000256" key="1">
    <source>
        <dbReference type="SAM" id="SignalP"/>
    </source>
</evidence>
<dbReference type="SUPFAM" id="SSF53474">
    <property type="entry name" value="alpha/beta-Hydrolases"/>
    <property type="match status" value="1"/>
</dbReference>
<sequence>MLLSGGLVRRAVFHMPGYVSAVCAAAAAAATVLATATSAAAETGPEQDDFFPAMVHSIFHLDIDPPGANDWSCRPGAAHPRPVVLVHGTYENRYNNWARLSPELKAQGYCVYALDFGDTDDAGVAVAPTVKGYGDIRKSSKELAAFVDKVLAASHSGQVDLVGHSQGGTLARWYLKADGGADPADPSKNKVKKIVQLGATNHGTTMSGIETLADKLHLQALGEKTLGVAGVQQYEKSDFIKELNADGDTVPGVDYTVIATKYDEITTPWQSTFMTAGPGATVHNIPLQEGCFVDLSAHLSMSYSPRAIGLVKRALDPSAPAAPCVPRAPGF</sequence>
<dbReference type="InterPro" id="IPR002918">
    <property type="entry name" value="Lipase_EstA/Esterase_EstB"/>
</dbReference>
<evidence type="ECO:0000313" key="2">
    <source>
        <dbReference type="EMBL" id="KJY35336.1"/>
    </source>
</evidence>
<dbReference type="Gene3D" id="3.40.50.1820">
    <property type="entry name" value="alpha/beta hydrolase"/>
    <property type="match status" value="1"/>
</dbReference>
<dbReference type="EMBL" id="JZWV01000230">
    <property type="protein sequence ID" value="KJY35336.1"/>
    <property type="molecule type" value="Genomic_DNA"/>
</dbReference>
<evidence type="ECO:0000313" key="3">
    <source>
        <dbReference type="Proteomes" id="UP000033551"/>
    </source>
</evidence>
<protein>
    <submittedName>
        <fullName evidence="2">Triacylglycerol lipase</fullName>
    </submittedName>
</protein>
<dbReference type="PANTHER" id="PTHR32015">
    <property type="entry name" value="FASTING INDUCED LIPASE"/>
    <property type="match status" value="1"/>
</dbReference>